<dbReference type="KEGG" id="soa:G3M56_001650"/>
<sequence length="129" mass="13836">MAIASGCATVVGLILWLLLTGGTEAMPLRCFFNDWTGLHCPGCGLSRATLALSEGRVADAMKFNAMGIVLLPVALLALCIETIGWVFQANPPVRLLLRPRLSTAIAIMVIAFAVLRNLPWSPFTWLAPS</sequence>
<dbReference type="EMBL" id="CP066776">
    <property type="protein sequence ID" value="QQL45319.1"/>
    <property type="molecule type" value="Genomic_DNA"/>
</dbReference>
<dbReference type="Proteomes" id="UP000475117">
    <property type="component" value="Chromosome"/>
</dbReference>
<name>A0A6B3LA81_9BACT</name>
<gene>
    <name evidence="1" type="ORF">G3M56_001650</name>
</gene>
<evidence type="ECO:0000313" key="1">
    <source>
        <dbReference type="EMBL" id="QQL45319.1"/>
    </source>
</evidence>
<keyword evidence="2" id="KW-1185">Reference proteome</keyword>
<dbReference type="RefSeq" id="WP_164363859.1">
    <property type="nucleotide sequence ID" value="NZ_CP066776.1"/>
</dbReference>
<reference evidence="1 2" key="1">
    <citation type="submission" date="2020-12" db="EMBL/GenBank/DDBJ databases">
        <title>Sulforoseuscoccus oceanibium gen. nov., sp. nov., a representative of the phylum Verrucomicrobia with special cytoplasmic membrane, and proposal of Sulforoseuscoccusaceae fam. nov.</title>
        <authorList>
            <person name="Xi F."/>
        </authorList>
    </citation>
    <scope>NUCLEOTIDE SEQUENCE [LARGE SCALE GENOMIC DNA]</scope>
    <source>
        <strain evidence="1 2">T37</strain>
    </source>
</reference>
<evidence type="ECO:0000313" key="2">
    <source>
        <dbReference type="Proteomes" id="UP000475117"/>
    </source>
</evidence>
<dbReference type="AlphaFoldDB" id="A0A6B3LA81"/>
<proteinExistence type="predicted"/>
<accession>A0A6B3LA81</accession>
<protein>
    <submittedName>
        <fullName evidence="1">DUF2752 domain-containing protein</fullName>
    </submittedName>
</protein>
<dbReference type="Pfam" id="PF10825">
    <property type="entry name" value="DUF2752"/>
    <property type="match status" value="1"/>
</dbReference>
<dbReference type="InterPro" id="IPR021215">
    <property type="entry name" value="DUF2752"/>
</dbReference>
<organism evidence="1 2">
    <name type="scientific">Sulfuriroseicoccus oceanibius</name>
    <dbReference type="NCBI Taxonomy" id="2707525"/>
    <lineage>
        <taxon>Bacteria</taxon>
        <taxon>Pseudomonadati</taxon>
        <taxon>Verrucomicrobiota</taxon>
        <taxon>Verrucomicrobiia</taxon>
        <taxon>Verrucomicrobiales</taxon>
        <taxon>Verrucomicrobiaceae</taxon>
        <taxon>Sulfuriroseicoccus</taxon>
    </lineage>
</organism>